<accession>A0A2U3L5N3</accession>
<dbReference type="GO" id="GO:0016811">
    <property type="term" value="F:hydrolase activity, acting on carbon-nitrogen (but not peptide) bonds, in linear amides"/>
    <property type="evidence" value="ECO:0007669"/>
    <property type="project" value="TreeGrafter"/>
</dbReference>
<dbReference type="AlphaFoldDB" id="A0A2U3L5N3"/>
<dbReference type="Gene3D" id="3.40.50.10320">
    <property type="entry name" value="LmbE-like"/>
    <property type="match status" value="1"/>
</dbReference>
<organism evidence="2 3">
    <name type="scientific">Candidatus Sulfotelmatobacter kueseliae</name>
    <dbReference type="NCBI Taxonomy" id="2042962"/>
    <lineage>
        <taxon>Bacteria</taxon>
        <taxon>Pseudomonadati</taxon>
        <taxon>Acidobacteriota</taxon>
        <taxon>Terriglobia</taxon>
        <taxon>Terriglobales</taxon>
        <taxon>Candidatus Korobacteraceae</taxon>
        <taxon>Candidatus Sulfotelmatobacter</taxon>
    </lineage>
</organism>
<dbReference type="OrthoDB" id="3514174at2"/>
<dbReference type="InterPro" id="IPR024078">
    <property type="entry name" value="LmbE-like_dom_sf"/>
</dbReference>
<dbReference type="EMBL" id="OMOD01000169">
    <property type="protein sequence ID" value="SPF47225.1"/>
    <property type="molecule type" value="Genomic_DNA"/>
</dbReference>
<feature type="signal peptide" evidence="1">
    <location>
        <begin position="1"/>
        <end position="25"/>
    </location>
</feature>
<evidence type="ECO:0000313" key="2">
    <source>
        <dbReference type="EMBL" id="SPF47225.1"/>
    </source>
</evidence>
<evidence type="ECO:0000256" key="1">
    <source>
        <dbReference type="SAM" id="SignalP"/>
    </source>
</evidence>
<evidence type="ECO:0000313" key="3">
    <source>
        <dbReference type="Proteomes" id="UP000238701"/>
    </source>
</evidence>
<dbReference type="PANTHER" id="PTHR12993">
    <property type="entry name" value="N-ACETYLGLUCOSAMINYL-PHOSPHATIDYLINOSITOL DE-N-ACETYLASE-RELATED"/>
    <property type="match status" value="1"/>
</dbReference>
<gene>
    <name evidence="2" type="ORF">SBA1_720016</name>
</gene>
<dbReference type="SUPFAM" id="SSF102588">
    <property type="entry name" value="LmbE-like"/>
    <property type="match status" value="1"/>
</dbReference>
<keyword evidence="1" id="KW-0732">Signal</keyword>
<feature type="chain" id="PRO_5015780687" evidence="1">
    <location>
        <begin position="26"/>
        <end position="262"/>
    </location>
</feature>
<dbReference type="Pfam" id="PF02585">
    <property type="entry name" value="PIG-L"/>
    <property type="match status" value="1"/>
</dbReference>
<proteinExistence type="predicted"/>
<dbReference type="Proteomes" id="UP000238701">
    <property type="component" value="Unassembled WGS sequence"/>
</dbReference>
<sequence>MNRRSFAQSVSGMAVLSLTKASVWAQATAEAKPGKIMAIAAHPGDGLFTMGAVLAQQIERGGAGVLLSLSLGEKGAPRSIPVEQYGEMQRTATQKAAALLGAEAILFSYPDAEMPFNEEISLRVCDVIRQHKPEVVVTHWSGSWHKDHQNCHLIVRDAIFYAGLETLPRSQPAHSVSKTFYAENWEDAANFLPDTYVSIESVYEKWLEACDFYPMWRGQTGFFRYNDYYSSLAVMRGCLSGAKHAVALMSDLNQRTEHVPFL</sequence>
<reference evidence="3" key="1">
    <citation type="submission" date="2018-02" db="EMBL/GenBank/DDBJ databases">
        <authorList>
            <person name="Hausmann B."/>
        </authorList>
    </citation>
    <scope>NUCLEOTIDE SEQUENCE [LARGE SCALE GENOMIC DNA]</scope>
    <source>
        <strain evidence="3">Peat soil MAG SbA1</strain>
    </source>
</reference>
<protein>
    <submittedName>
        <fullName evidence="2">LmbE family protein</fullName>
    </submittedName>
</protein>
<dbReference type="PANTHER" id="PTHR12993:SF30">
    <property type="entry name" value="N-ACETYL-ALPHA-D-GLUCOSAMINYL L-MALATE DEACETYLASE 1"/>
    <property type="match status" value="1"/>
</dbReference>
<name>A0A2U3L5N3_9BACT</name>
<dbReference type="InterPro" id="IPR003737">
    <property type="entry name" value="GlcNAc_PI_deacetylase-related"/>
</dbReference>